<gene>
    <name evidence="4" type="ORF">ACFOGP_22240</name>
</gene>
<comment type="similarity">
    <text evidence="1">Belongs to the metallo-dependent hydrolases superfamily. ATZ/TRZ family.</text>
</comment>
<evidence type="ECO:0000313" key="4">
    <source>
        <dbReference type="EMBL" id="MFC3145457.1"/>
    </source>
</evidence>
<dbReference type="InterPro" id="IPR032466">
    <property type="entry name" value="Metal_Hydrolase"/>
</dbReference>
<dbReference type="NCBIfam" id="NF009059">
    <property type="entry name" value="PRK12393.1"/>
    <property type="match status" value="1"/>
</dbReference>
<dbReference type="CDD" id="cd01298">
    <property type="entry name" value="ATZ_TRZ_like"/>
    <property type="match status" value="1"/>
</dbReference>
<evidence type="ECO:0000256" key="2">
    <source>
        <dbReference type="ARBA" id="ARBA00022801"/>
    </source>
</evidence>
<feature type="domain" description="Amidohydrolase-related" evidence="3">
    <location>
        <begin position="57"/>
        <end position="421"/>
    </location>
</feature>
<dbReference type="EMBL" id="JBHRTB010000010">
    <property type="protein sequence ID" value="MFC3145457.1"/>
    <property type="molecule type" value="Genomic_DNA"/>
</dbReference>
<protein>
    <submittedName>
        <fullName evidence="4">Amidohydrolase family protein</fullName>
    </submittedName>
</protein>
<dbReference type="Gene3D" id="2.30.40.10">
    <property type="entry name" value="Urease, subunit C, domain 1"/>
    <property type="match status" value="1"/>
</dbReference>
<dbReference type="Gene3D" id="3.20.20.140">
    <property type="entry name" value="Metal-dependent hydrolases"/>
    <property type="match status" value="1"/>
</dbReference>
<comment type="caution">
    <text evidence="4">The sequence shown here is derived from an EMBL/GenBank/DDBJ whole genome shotgun (WGS) entry which is preliminary data.</text>
</comment>
<accession>A0ABV7GW37</accession>
<keyword evidence="2" id="KW-0378">Hydrolase</keyword>
<evidence type="ECO:0000259" key="3">
    <source>
        <dbReference type="Pfam" id="PF01979"/>
    </source>
</evidence>
<dbReference type="RefSeq" id="WP_275632415.1">
    <property type="nucleotide sequence ID" value="NZ_JARGYD010000003.1"/>
</dbReference>
<name>A0ABV7GW37_9RHOB</name>
<dbReference type="InterPro" id="IPR006680">
    <property type="entry name" value="Amidohydro-rel"/>
</dbReference>
<dbReference type="SUPFAM" id="SSF51338">
    <property type="entry name" value="Composite domain of metallo-dependent hydrolases"/>
    <property type="match status" value="1"/>
</dbReference>
<keyword evidence="5" id="KW-1185">Reference proteome</keyword>
<dbReference type="Proteomes" id="UP001595632">
    <property type="component" value="Unassembled WGS sequence"/>
</dbReference>
<evidence type="ECO:0000313" key="5">
    <source>
        <dbReference type="Proteomes" id="UP001595632"/>
    </source>
</evidence>
<evidence type="ECO:0000256" key="1">
    <source>
        <dbReference type="ARBA" id="ARBA00006745"/>
    </source>
</evidence>
<dbReference type="InterPro" id="IPR011059">
    <property type="entry name" value="Metal-dep_hydrolase_composite"/>
</dbReference>
<sequence>MTDLAFLIVNIRHGLTGDAAGTRLPPAIRVRDGQIAEMGTLDPEPDERVIDATGCAVTPGLVNTHHHLFQSILKGLALNDGLDDWLREVPYTWWPLLDETALRISATVGLAELALTGTTTVADHHYVFSDRYDYDPAEVLFDAARCFGLRFMLARGGGTRGRAFDDPSIPPSPVEPLDRFLQGVEAAADRWHDPQPFAMTRVAVAPTTPTFNLAPVELAEVAQTARAKGLRLHSHLSENRAYARFTMEKYSKRPVEWLAEHGWLGRDVWFAHLVDCDPTEVSLLAETGTGMAHCPQANARLGSGIAPADELHAEGGAVSLAVDGAGANEAADMGAAMYSAFALHRASKGVASLRPETVLHWATEGGAKVLGWNGIGRLAPGMAADIAMFDITTPRALGLHDPALAPVLTGGAPVRHSFVGGRPLVVDGCIPGLELEDLAENALRTTERISRRKQEAAAARPGRA</sequence>
<dbReference type="Pfam" id="PF01979">
    <property type="entry name" value="Amidohydro_1"/>
    <property type="match status" value="1"/>
</dbReference>
<reference evidence="5" key="1">
    <citation type="journal article" date="2019" name="Int. J. Syst. Evol. Microbiol.">
        <title>The Global Catalogue of Microorganisms (GCM) 10K type strain sequencing project: providing services to taxonomists for standard genome sequencing and annotation.</title>
        <authorList>
            <consortium name="The Broad Institute Genomics Platform"/>
            <consortium name="The Broad Institute Genome Sequencing Center for Infectious Disease"/>
            <person name="Wu L."/>
            <person name="Ma J."/>
        </authorList>
    </citation>
    <scope>NUCLEOTIDE SEQUENCE [LARGE SCALE GENOMIC DNA]</scope>
    <source>
        <strain evidence="5">KCTC 52366</strain>
    </source>
</reference>
<dbReference type="PANTHER" id="PTHR43794:SF11">
    <property type="entry name" value="AMIDOHYDROLASE-RELATED DOMAIN-CONTAINING PROTEIN"/>
    <property type="match status" value="1"/>
</dbReference>
<proteinExistence type="inferred from homology"/>
<dbReference type="InterPro" id="IPR050287">
    <property type="entry name" value="MTA/SAH_deaminase"/>
</dbReference>
<organism evidence="4 5">
    <name type="scientific">Psychromarinibacter halotolerans</name>
    <dbReference type="NCBI Taxonomy" id="1775175"/>
    <lineage>
        <taxon>Bacteria</taxon>
        <taxon>Pseudomonadati</taxon>
        <taxon>Pseudomonadota</taxon>
        <taxon>Alphaproteobacteria</taxon>
        <taxon>Rhodobacterales</taxon>
        <taxon>Paracoccaceae</taxon>
        <taxon>Psychromarinibacter</taxon>
    </lineage>
</organism>
<dbReference type="PANTHER" id="PTHR43794">
    <property type="entry name" value="AMINOHYDROLASE SSNA-RELATED"/>
    <property type="match status" value="1"/>
</dbReference>
<dbReference type="SUPFAM" id="SSF51556">
    <property type="entry name" value="Metallo-dependent hydrolases"/>
    <property type="match status" value="1"/>
</dbReference>